<dbReference type="OrthoDB" id="9896672at2"/>
<gene>
    <name evidence="2" type="ORF">LDG_5336</name>
</gene>
<evidence type="ECO:0000256" key="1">
    <source>
        <dbReference type="SAM" id="SignalP"/>
    </source>
</evidence>
<dbReference type="EMBL" id="JH413797">
    <property type="protein sequence ID" value="EHL32561.1"/>
    <property type="molecule type" value="Genomic_DNA"/>
</dbReference>
<protein>
    <recommendedName>
        <fullName evidence="4">Type IV secretion protein IcmL</fullName>
    </recommendedName>
</protein>
<evidence type="ECO:0000313" key="3">
    <source>
        <dbReference type="Proteomes" id="UP000002770"/>
    </source>
</evidence>
<dbReference type="AlphaFoldDB" id="G9EJH3"/>
<keyword evidence="1" id="KW-0732">Signal</keyword>
<dbReference type="InParanoid" id="G9EJH3"/>
<accession>G9EJH3</accession>
<dbReference type="RefSeq" id="WP_006869320.1">
    <property type="nucleotide sequence ID" value="NZ_JH413797.1"/>
</dbReference>
<feature type="signal peptide" evidence="1">
    <location>
        <begin position="1"/>
        <end position="22"/>
    </location>
</feature>
<reference evidence="2 3" key="1">
    <citation type="journal article" date="2011" name="BMC Genomics">
        <title>Insight into cross-talk between intra-amoebal pathogens.</title>
        <authorList>
            <person name="Gimenez G."/>
            <person name="Bertelli C."/>
            <person name="Moliner C."/>
            <person name="Robert C."/>
            <person name="Raoult D."/>
            <person name="Fournier P.E."/>
            <person name="Greub G."/>
        </authorList>
    </citation>
    <scope>NUCLEOTIDE SEQUENCE [LARGE SCALE GENOMIC DNA]</scope>
    <source>
        <strain evidence="2 3">LLAP12</strain>
    </source>
</reference>
<evidence type="ECO:0008006" key="4">
    <source>
        <dbReference type="Google" id="ProtNLM"/>
    </source>
</evidence>
<name>G9EJH3_9GAMM</name>
<evidence type="ECO:0000313" key="2">
    <source>
        <dbReference type="EMBL" id="EHL32561.1"/>
    </source>
</evidence>
<proteinExistence type="predicted"/>
<sequence>MNKFWRNVPMVMMMLVCITVYAQAPCVNNKGEDFNVIAWTYEAMYVTYNINFTTKKDEYAKDALQYYSPNAWSKQYQLLEQQRVFASIQSKKGILLMGLPVQPVITYKANNEWKVLVKFDTKILTASSTDALQPLKGVMLTVKRSGDCFVIDDFVDV</sequence>
<dbReference type="Proteomes" id="UP000002770">
    <property type="component" value="Unassembled WGS sequence"/>
</dbReference>
<organism evidence="2 3">
    <name type="scientific">Legionella drancourtii LLAP12</name>
    <dbReference type="NCBI Taxonomy" id="658187"/>
    <lineage>
        <taxon>Bacteria</taxon>
        <taxon>Pseudomonadati</taxon>
        <taxon>Pseudomonadota</taxon>
        <taxon>Gammaproteobacteria</taxon>
        <taxon>Legionellales</taxon>
        <taxon>Legionellaceae</taxon>
        <taxon>Legionella</taxon>
    </lineage>
</organism>
<keyword evidence="3" id="KW-1185">Reference proteome</keyword>
<feature type="chain" id="PRO_5003520853" description="Type IV secretion protein IcmL" evidence="1">
    <location>
        <begin position="23"/>
        <end position="157"/>
    </location>
</feature>
<dbReference type="HOGENOM" id="CLU_1702069_0_0_6"/>